<dbReference type="InterPro" id="IPR015422">
    <property type="entry name" value="PyrdxlP-dep_Trfase_small"/>
</dbReference>
<dbReference type="InterPro" id="IPR015424">
    <property type="entry name" value="PyrdxlP-dep_Trfase"/>
</dbReference>
<comment type="caution">
    <text evidence="3">The sequence shown here is derived from an EMBL/GenBank/DDBJ whole genome shotgun (WGS) entry which is preliminary data.</text>
</comment>
<evidence type="ECO:0000313" key="3">
    <source>
        <dbReference type="EMBL" id="KKK81358.1"/>
    </source>
</evidence>
<organism evidence="3">
    <name type="scientific">marine sediment metagenome</name>
    <dbReference type="NCBI Taxonomy" id="412755"/>
    <lineage>
        <taxon>unclassified sequences</taxon>
        <taxon>metagenomes</taxon>
        <taxon>ecological metagenomes</taxon>
    </lineage>
</organism>
<keyword evidence="1" id="KW-0663">Pyridoxal phosphate</keyword>
<dbReference type="AlphaFoldDB" id="A0A0F8YJ09"/>
<dbReference type="PANTHER" id="PTHR43586">
    <property type="entry name" value="CYSTEINE DESULFURASE"/>
    <property type="match status" value="1"/>
</dbReference>
<evidence type="ECO:0000256" key="1">
    <source>
        <dbReference type="ARBA" id="ARBA00022898"/>
    </source>
</evidence>
<accession>A0A0F8YJ09</accession>
<feature type="domain" description="Aminotransferase class V" evidence="2">
    <location>
        <begin position="3"/>
        <end position="192"/>
    </location>
</feature>
<dbReference type="Gene3D" id="3.90.1150.10">
    <property type="entry name" value="Aspartate Aminotransferase, domain 1"/>
    <property type="match status" value="1"/>
</dbReference>
<sequence length="223" mass="24737">EYSTGQLYDVADVAEAAHKHGALLVVDASQSAGAVPIDVAASGVDALVAASYKWLCGPFGVAVLYLAPHLQGKLDPGLVGFRSHREMWELKADRIEYAETARRFEFSTMAYGCALGLTASIEYLLGIGIDRIFDRNRRLADLLIEGLRERDAEVVSPQDEKERTSIVAARFPGADPKEIARHLGLRKVVVSARRDVLRFSPHLYNEPDDIERALDEIDRFFRP</sequence>
<reference evidence="3" key="1">
    <citation type="journal article" date="2015" name="Nature">
        <title>Complex archaea that bridge the gap between prokaryotes and eukaryotes.</title>
        <authorList>
            <person name="Spang A."/>
            <person name="Saw J.H."/>
            <person name="Jorgensen S.L."/>
            <person name="Zaremba-Niedzwiedzka K."/>
            <person name="Martijn J."/>
            <person name="Lind A.E."/>
            <person name="van Eijk R."/>
            <person name="Schleper C."/>
            <person name="Guy L."/>
            <person name="Ettema T.J."/>
        </authorList>
    </citation>
    <scope>NUCLEOTIDE SEQUENCE</scope>
</reference>
<dbReference type="InterPro" id="IPR015421">
    <property type="entry name" value="PyrdxlP-dep_Trfase_major"/>
</dbReference>
<protein>
    <recommendedName>
        <fullName evidence="2">Aminotransferase class V domain-containing protein</fullName>
    </recommendedName>
</protein>
<dbReference type="Gene3D" id="3.40.640.10">
    <property type="entry name" value="Type I PLP-dependent aspartate aminotransferase-like (Major domain)"/>
    <property type="match status" value="1"/>
</dbReference>
<dbReference type="PANTHER" id="PTHR43586:SF8">
    <property type="entry name" value="CYSTEINE DESULFURASE 1, CHLOROPLASTIC"/>
    <property type="match status" value="1"/>
</dbReference>
<dbReference type="EMBL" id="LAZR01053159">
    <property type="protein sequence ID" value="KKK81358.1"/>
    <property type="molecule type" value="Genomic_DNA"/>
</dbReference>
<name>A0A0F8YJ09_9ZZZZ</name>
<feature type="non-terminal residue" evidence="3">
    <location>
        <position position="1"/>
    </location>
</feature>
<dbReference type="SUPFAM" id="SSF53383">
    <property type="entry name" value="PLP-dependent transferases"/>
    <property type="match status" value="1"/>
</dbReference>
<dbReference type="Pfam" id="PF00266">
    <property type="entry name" value="Aminotran_5"/>
    <property type="match status" value="1"/>
</dbReference>
<gene>
    <name evidence="3" type="ORF">LCGC14_2814250</name>
</gene>
<dbReference type="InterPro" id="IPR000192">
    <property type="entry name" value="Aminotrans_V_dom"/>
</dbReference>
<proteinExistence type="predicted"/>
<evidence type="ECO:0000259" key="2">
    <source>
        <dbReference type="Pfam" id="PF00266"/>
    </source>
</evidence>